<dbReference type="PATRIC" id="fig|225937.3.peg.2563"/>
<organism evidence="1 2">
    <name type="scientific">Marinobacter adhaerens (strain DSM 23420 / HP15)</name>
    <dbReference type="NCBI Taxonomy" id="225937"/>
    <lineage>
        <taxon>Bacteria</taxon>
        <taxon>Pseudomonadati</taxon>
        <taxon>Pseudomonadota</taxon>
        <taxon>Gammaproteobacteria</taxon>
        <taxon>Pseudomonadales</taxon>
        <taxon>Marinobacteraceae</taxon>
        <taxon>Marinobacter</taxon>
    </lineage>
</organism>
<reference evidence="2" key="2">
    <citation type="submission" date="2010-02" db="EMBL/GenBank/DDBJ databases">
        <title>Complete genome sequence of Marinobacter adhaerens type strain (HP15).</title>
        <authorList>
            <person name="Gaerdes A.A.M."/>
            <person name="Kaeppel E."/>
            <person name="Shezad A."/>
            <person name="Seebah S."/>
            <person name="Teeling H."/>
            <person name="Yarza P."/>
            <person name="Gloeckner F.O."/>
            <person name="Ullrich M.S."/>
        </authorList>
    </citation>
    <scope>NUCLEOTIDE SEQUENCE [LARGE SCALE GENOMIC DNA]</scope>
    <source>
        <strain evidence="2">DSM 23420 / HP15</strain>
    </source>
</reference>
<protein>
    <submittedName>
        <fullName evidence="1">Uncharacterized protein</fullName>
    </submittedName>
</protein>
<dbReference type="AlphaFoldDB" id="E4PIQ2"/>
<sequence length="84" mass="9071">MFGCEFHVLVLLLVESSCRICFGARSLAWRQVCGAASRKPLRAHPCALGIGHPWPPTFSGSGPTHLPMSVNLMLPAGSFVLPKR</sequence>
<accession>E4PIQ2</accession>
<evidence type="ECO:0000313" key="2">
    <source>
        <dbReference type="Proteomes" id="UP000007077"/>
    </source>
</evidence>
<reference evidence="1 2" key="1">
    <citation type="journal article" date="2010" name="Stand. Genomic Sci.">
        <title>Complete genome sequence of Marinobacter adhaerens type strain (HP15), a diatom-interacting marine microorganism.</title>
        <authorList>
            <person name="Gardes A."/>
            <person name="Kaeppel E."/>
            <person name="Shehzad A."/>
            <person name="Seebah S."/>
            <person name="Teeling H."/>
            <person name="Yarza P."/>
            <person name="Glockner F.O."/>
            <person name="Grossart H.P."/>
            <person name="Ullrich M.S."/>
        </authorList>
    </citation>
    <scope>NUCLEOTIDE SEQUENCE [LARGE SCALE GENOMIC DNA]</scope>
    <source>
        <strain evidence="2">DSM 23420 / HP15</strain>
    </source>
</reference>
<proteinExistence type="predicted"/>
<name>E4PIQ2_MARAH</name>
<dbReference type="KEGG" id="mad:HP15_2540"/>
<dbReference type="STRING" id="225937.HP15_2540"/>
<dbReference type="HOGENOM" id="CLU_2523604_0_0_6"/>
<gene>
    <name evidence="1" type="ordered locus">HP15_2540</name>
</gene>
<dbReference type="EMBL" id="CP001978">
    <property type="protein sequence ID" value="ADP98304.1"/>
    <property type="molecule type" value="Genomic_DNA"/>
</dbReference>
<dbReference type="Proteomes" id="UP000007077">
    <property type="component" value="Chromosome"/>
</dbReference>
<evidence type="ECO:0000313" key="1">
    <source>
        <dbReference type="EMBL" id="ADP98304.1"/>
    </source>
</evidence>